<sequence length="148" mass="17685">MAFRGDAHKFYLKLRRVNHSSNSHKRLRELEEIQDIRTFYRTLDTYTLKLVYFRIIKERNGSGMIPIFITAVPWFLFLFSDKLEDILFQHGNSLWILFSLLYFFTLTSSVIIHFRERAWAVMHIEIIQDIIAERNEPGYASPTDKSHN</sequence>
<dbReference type="OrthoDB" id="2734115at2"/>
<reference evidence="2 3" key="1">
    <citation type="submission" date="2019-07" db="EMBL/GenBank/DDBJ databases">
        <authorList>
            <person name="Li J."/>
        </authorList>
    </citation>
    <scope>NUCLEOTIDE SEQUENCE [LARGE SCALE GENOMIC DNA]</scope>
    <source>
        <strain evidence="2 3">TKL69</strain>
    </source>
</reference>
<organism evidence="2 3">
    <name type="scientific">Radiobacillus deserti</name>
    <dbReference type="NCBI Taxonomy" id="2594883"/>
    <lineage>
        <taxon>Bacteria</taxon>
        <taxon>Bacillati</taxon>
        <taxon>Bacillota</taxon>
        <taxon>Bacilli</taxon>
        <taxon>Bacillales</taxon>
        <taxon>Bacillaceae</taxon>
        <taxon>Radiobacillus</taxon>
    </lineage>
</organism>
<protein>
    <submittedName>
        <fullName evidence="2">Uncharacterized protein</fullName>
    </submittedName>
</protein>
<name>A0A516KI72_9BACI</name>
<proteinExistence type="predicted"/>
<dbReference type="RefSeq" id="WP_143895293.1">
    <property type="nucleotide sequence ID" value="NZ_CP041666.1"/>
</dbReference>
<feature type="transmembrane region" description="Helical" evidence="1">
    <location>
        <begin position="63"/>
        <end position="80"/>
    </location>
</feature>
<dbReference type="AlphaFoldDB" id="A0A516KI72"/>
<accession>A0A516KI72</accession>
<evidence type="ECO:0000256" key="1">
    <source>
        <dbReference type="SAM" id="Phobius"/>
    </source>
</evidence>
<gene>
    <name evidence="2" type="ORF">FN924_13380</name>
</gene>
<evidence type="ECO:0000313" key="2">
    <source>
        <dbReference type="EMBL" id="QDP41095.1"/>
    </source>
</evidence>
<dbReference type="Proteomes" id="UP000315215">
    <property type="component" value="Chromosome"/>
</dbReference>
<feature type="transmembrane region" description="Helical" evidence="1">
    <location>
        <begin position="92"/>
        <end position="114"/>
    </location>
</feature>
<keyword evidence="1" id="KW-1133">Transmembrane helix</keyword>
<keyword evidence="3" id="KW-1185">Reference proteome</keyword>
<evidence type="ECO:0000313" key="3">
    <source>
        <dbReference type="Proteomes" id="UP000315215"/>
    </source>
</evidence>
<dbReference type="KEGG" id="aqt:FN924_13380"/>
<dbReference type="EMBL" id="CP041666">
    <property type="protein sequence ID" value="QDP41095.1"/>
    <property type="molecule type" value="Genomic_DNA"/>
</dbReference>
<keyword evidence="1" id="KW-0472">Membrane</keyword>
<keyword evidence="1" id="KW-0812">Transmembrane</keyword>